<dbReference type="GO" id="GO:0003677">
    <property type="term" value="F:DNA binding"/>
    <property type="evidence" value="ECO:0007669"/>
    <property type="project" value="InterPro"/>
</dbReference>
<dbReference type="GO" id="GO:0015074">
    <property type="term" value="P:DNA integration"/>
    <property type="evidence" value="ECO:0007669"/>
    <property type="project" value="InterPro"/>
</dbReference>
<protein>
    <submittedName>
        <fullName evidence="2">Integrase</fullName>
    </submittedName>
</protein>
<dbReference type="EMBL" id="QFFI01000007">
    <property type="protein sequence ID" value="PWG64152.1"/>
    <property type="molecule type" value="Genomic_DNA"/>
</dbReference>
<proteinExistence type="predicted"/>
<dbReference type="SUPFAM" id="SSF56349">
    <property type="entry name" value="DNA breaking-rejoining enzymes"/>
    <property type="match status" value="1"/>
</dbReference>
<accession>A0A2U2N4W9</accession>
<dbReference type="InterPro" id="IPR013762">
    <property type="entry name" value="Integrase-like_cat_sf"/>
</dbReference>
<dbReference type="OrthoDB" id="6725579at2"/>
<evidence type="ECO:0000256" key="1">
    <source>
        <dbReference type="ARBA" id="ARBA00023172"/>
    </source>
</evidence>
<organism evidence="2 3">
    <name type="scientific">Sediminicurvatus halobius</name>
    <dbReference type="NCBI Taxonomy" id="2182432"/>
    <lineage>
        <taxon>Bacteria</taxon>
        <taxon>Pseudomonadati</taxon>
        <taxon>Pseudomonadota</taxon>
        <taxon>Gammaproteobacteria</taxon>
        <taxon>Chromatiales</taxon>
        <taxon>Ectothiorhodospiraceae</taxon>
        <taxon>Sediminicurvatus</taxon>
    </lineage>
</organism>
<gene>
    <name evidence="2" type="ORF">DEM34_06380</name>
</gene>
<dbReference type="GO" id="GO:0006310">
    <property type="term" value="P:DNA recombination"/>
    <property type="evidence" value="ECO:0007669"/>
    <property type="project" value="UniProtKB-KW"/>
</dbReference>
<dbReference type="InterPro" id="IPR011010">
    <property type="entry name" value="DNA_brk_join_enz"/>
</dbReference>
<comment type="caution">
    <text evidence="2">The sequence shown here is derived from an EMBL/GenBank/DDBJ whole genome shotgun (WGS) entry which is preliminary data.</text>
</comment>
<dbReference type="Proteomes" id="UP000245474">
    <property type="component" value="Unassembled WGS sequence"/>
</dbReference>
<evidence type="ECO:0000313" key="2">
    <source>
        <dbReference type="EMBL" id="PWG64152.1"/>
    </source>
</evidence>
<keyword evidence="1" id="KW-0233">DNA recombination</keyword>
<dbReference type="Gene3D" id="1.10.443.10">
    <property type="entry name" value="Intergrase catalytic core"/>
    <property type="match status" value="1"/>
</dbReference>
<evidence type="ECO:0000313" key="3">
    <source>
        <dbReference type="Proteomes" id="UP000245474"/>
    </source>
</evidence>
<reference evidence="2 3" key="1">
    <citation type="submission" date="2018-05" db="EMBL/GenBank/DDBJ databases">
        <title>Spiribacter halobius sp. nov., a moderately halophilic bacterium isolated from marine solar saltern.</title>
        <authorList>
            <person name="Zheng W.-S."/>
            <person name="Lu D.-C."/>
            <person name="Du Z.-J."/>
        </authorList>
    </citation>
    <scope>NUCLEOTIDE SEQUENCE [LARGE SCALE GENOMIC DNA]</scope>
    <source>
        <strain evidence="2 3">E85</strain>
    </source>
</reference>
<keyword evidence="3" id="KW-1185">Reference proteome</keyword>
<dbReference type="AlphaFoldDB" id="A0A2U2N4W9"/>
<name>A0A2U2N4W9_9GAMM</name>
<sequence>MPGAEWDEAVWLISGGRLTRLSGKNVRTPTLAFCYAKKLGGEPLEGEWGELAKALTVLRFHRHNQNIVNLRTFVHGTSYVAHAAAQGDPRVATINRGVLDRACDLIREHYTAGSAYNLHKGVNELAAHLDQNKLVKVLLDYRYARLRRPDNTGGVGFKRLDSNEAKEETRSEKMADGSVYELIGELYRTVPLEHPGRVYVLMLTLLACLGRRFSEIALMPLQSLKRDEEGRGYVEVFGRKQSVGEVFTPSRQVFCMSEAVDVVAEALIEAQVVCAPPREVAAQMRLQQGPDLRFLEDEPKERRYRNADLAALGLPGQLLSTNGWIRRSNLATPQGERNKRGQKWVTDRHGVEAYCRKAFTERMLEPVHIDQFQKRYFLDDLLFCQFLYLGGRHGERAFWLATPISHEMMRKWVERSLPEMAEQYAPNVSANNNIRSHQFRHTINTLLDEGGLPELLQTRWFLRKTPRDTKAYQNTSREKNVLEVRAAIQAGRASGTIVEELEYIPVDKRDAYLKARVKAVHDVGTGICVHNFSQSPCPRHLECLANCRDYLHVRGDAGRIEEIKHKWAMTKIAKETAEKNAAGKLPKKSVDWIAHNEKKLQTLERQLAENGVERFDPHAYLEEVTDGQAE</sequence>